<proteinExistence type="predicted"/>
<evidence type="ECO:0000313" key="2">
    <source>
        <dbReference type="Proteomes" id="UP000245639"/>
    </source>
</evidence>
<organism evidence="1 2">
    <name type="scientific">Actinomycetospora cinnamomea</name>
    <dbReference type="NCBI Taxonomy" id="663609"/>
    <lineage>
        <taxon>Bacteria</taxon>
        <taxon>Bacillati</taxon>
        <taxon>Actinomycetota</taxon>
        <taxon>Actinomycetes</taxon>
        <taxon>Pseudonocardiales</taxon>
        <taxon>Pseudonocardiaceae</taxon>
        <taxon>Actinomycetospora</taxon>
    </lineage>
</organism>
<protein>
    <submittedName>
        <fullName evidence="1">Uncharacterized protein</fullName>
    </submittedName>
</protein>
<dbReference type="OrthoDB" id="5197894at2"/>
<dbReference type="RefSeq" id="WP_116709438.1">
    <property type="nucleotide sequence ID" value="NZ_QEKW01000009.1"/>
</dbReference>
<gene>
    <name evidence="1" type="ORF">C8D89_10979</name>
</gene>
<dbReference type="EMBL" id="QEKW01000009">
    <property type="protein sequence ID" value="PVZ08196.1"/>
    <property type="molecule type" value="Genomic_DNA"/>
</dbReference>
<comment type="caution">
    <text evidence="1">The sequence shown here is derived from an EMBL/GenBank/DDBJ whole genome shotgun (WGS) entry which is preliminary data.</text>
</comment>
<dbReference type="Proteomes" id="UP000245639">
    <property type="component" value="Unassembled WGS sequence"/>
</dbReference>
<dbReference type="AlphaFoldDB" id="A0A2U1F7P4"/>
<keyword evidence="2" id="KW-1185">Reference proteome</keyword>
<reference evidence="1 2" key="1">
    <citation type="submission" date="2018-04" db="EMBL/GenBank/DDBJ databases">
        <title>Genomic Encyclopedia of Type Strains, Phase IV (KMG-IV): sequencing the most valuable type-strain genomes for metagenomic binning, comparative biology and taxonomic classification.</title>
        <authorList>
            <person name="Goeker M."/>
        </authorList>
    </citation>
    <scope>NUCLEOTIDE SEQUENCE [LARGE SCALE GENOMIC DNA]</scope>
    <source>
        <strain evidence="1 2">DSM 45771</strain>
    </source>
</reference>
<evidence type="ECO:0000313" key="1">
    <source>
        <dbReference type="EMBL" id="PVZ08196.1"/>
    </source>
</evidence>
<accession>A0A2U1F7P4</accession>
<name>A0A2U1F7P4_9PSEU</name>
<sequence>MTVHVHIERLVLDGLGVEAASGARVRDAVSAEIARLVVAGELPVTARAVPHLRAAHPVDLTDRPGPEALGARIASAAVPAIPGAT</sequence>